<dbReference type="EMBL" id="CP025085">
    <property type="protein sequence ID" value="AUH01096.1"/>
    <property type="molecule type" value="Genomic_DNA"/>
</dbReference>
<gene>
    <name evidence="2" type="ORF">CWC46_15490</name>
    <name evidence="3" type="ORF">Ser39006_015495</name>
</gene>
<dbReference type="GO" id="GO:0051920">
    <property type="term" value="F:peroxiredoxin activity"/>
    <property type="evidence" value="ECO:0007669"/>
    <property type="project" value="InterPro"/>
</dbReference>
<dbReference type="Pfam" id="PF02627">
    <property type="entry name" value="CMD"/>
    <property type="match status" value="1"/>
</dbReference>
<dbReference type="STRING" id="104623.Ser39006_02383"/>
<dbReference type="Proteomes" id="UP000017700">
    <property type="component" value="Chromosome"/>
</dbReference>
<dbReference type="KEGG" id="sera:Ser39006_015495"/>
<name>A0A2I5TLG8_SERS3</name>
<sequence length="117" mass="12315">MRISTAFQTFLTEAPGYAKIWMKTVHELGDTSALDNKTQTLAYLSVLAATRMTSGIPFHVDCAKAAGATREEITGAILIGLPAVGNTVIESLSIALAAFDRANGEKPCYPRAGGDPS</sequence>
<organism evidence="3 4">
    <name type="scientific">Serratia sp. (strain ATCC 39006)</name>
    <name type="common">Prodigiosinella confusarubida</name>
    <dbReference type="NCBI Taxonomy" id="104623"/>
    <lineage>
        <taxon>Bacteria</taxon>
        <taxon>Pseudomonadati</taxon>
        <taxon>Pseudomonadota</taxon>
        <taxon>Gammaproteobacteria</taxon>
        <taxon>Enterobacterales</taxon>
        <taxon>Pectobacteriaceae</taxon>
        <taxon>Prodigiosinella</taxon>
    </lineage>
</organism>
<accession>A0A2I5TLG8</accession>
<dbReference type="AlphaFoldDB" id="A0A2I5TLG8"/>
<protein>
    <submittedName>
        <fullName evidence="3">Carboxymuconolactone decarboxylase family protein</fullName>
    </submittedName>
</protein>
<keyword evidence="4" id="KW-1185">Reference proteome</keyword>
<evidence type="ECO:0000313" key="5">
    <source>
        <dbReference type="Proteomes" id="UP000233778"/>
    </source>
</evidence>
<dbReference type="Gene3D" id="1.20.1290.10">
    <property type="entry name" value="AhpD-like"/>
    <property type="match status" value="1"/>
</dbReference>
<reference evidence="2 5" key="3">
    <citation type="submission" date="2017-11" db="EMBL/GenBank/DDBJ databases">
        <title>Complete genome sequence of Serratia sp. ATCC 39006 LacA.</title>
        <authorList>
            <person name="Hampton H.G."/>
            <person name="Jackson S.A."/>
            <person name="Jauregui R."/>
            <person name="Poulter G.T.M."/>
            <person name="Salmond G.P.C."/>
            <person name="Fineran P.C."/>
        </authorList>
    </citation>
    <scope>NUCLEOTIDE SEQUENCE [LARGE SCALE GENOMIC DNA]</scope>
    <source>
        <strain evidence="2 5">ATCC 39006</strain>
    </source>
</reference>
<dbReference type="EMBL" id="CP025084">
    <property type="protein sequence ID" value="AUH05417.1"/>
    <property type="molecule type" value="Genomic_DNA"/>
</dbReference>
<evidence type="ECO:0000259" key="1">
    <source>
        <dbReference type="Pfam" id="PF02627"/>
    </source>
</evidence>
<feature type="domain" description="Carboxymuconolactone decarboxylase-like" evidence="1">
    <location>
        <begin position="15"/>
        <end position="90"/>
    </location>
</feature>
<dbReference type="InterPro" id="IPR003779">
    <property type="entry name" value="CMD-like"/>
</dbReference>
<dbReference type="InterPro" id="IPR029032">
    <property type="entry name" value="AhpD-like"/>
</dbReference>
<evidence type="ECO:0000313" key="3">
    <source>
        <dbReference type="EMBL" id="AUH05417.1"/>
    </source>
</evidence>
<evidence type="ECO:0000313" key="4">
    <source>
        <dbReference type="Proteomes" id="UP000017700"/>
    </source>
</evidence>
<dbReference type="OrthoDB" id="9154867at2"/>
<dbReference type="KEGG" id="serq:CWC46_15490"/>
<dbReference type="PANTHER" id="PTHR33930:SF2">
    <property type="entry name" value="BLR3452 PROTEIN"/>
    <property type="match status" value="1"/>
</dbReference>
<reference evidence="3" key="4">
    <citation type="submission" date="2017-11" db="EMBL/GenBank/DDBJ databases">
        <title>Complete genome sequence of Serratia sp. ATCC 39006.</title>
        <authorList>
            <person name="Hampton H.G."/>
            <person name="Jackson S.A."/>
            <person name="Jauregui R."/>
            <person name="Poulter G.T.M."/>
            <person name="Salmond G.P.C."/>
            <person name="Fineran P.C."/>
        </authorList>
    </citation>
    <scope>NUCLEOTIDE SEQUENCE</scope>
    <source>
        <strain evidence="3">ATCC 39006</strain>
    </source>
</reference>
<reference evidence="3" key="2">
    <citation type="submission" date="2013-09" db="EMBL/GenBank/DDBJ databases">
        <authorList>
            <person name="Wang G."/>
            <person name="Yang Y."/>
            <person name="Su Y."/>
        </authorList>
    </citation>
    <scope>NUCLEOTIDE SEQUENCE</scope>
    <source>
        <strain evidence="3">ATCC 39006</strain>
    </source>
</reference>
<proteinExistence type="predicted"/>
<dbReference type="Proteomes" id="UP000233778">
    <property type="component" value="Chromosome"/>
</dbReference>
<dbReference type="PANTHER" id="PTHR33930">
    <property type="entry name" value="ALKYL HYDROPEROXIDE REDUCTASE AHPD"/>
    <property type="match status" value="1"/>
</dbReference>
<dbReference type="SUPFAM" id="SSF69118">
    <property type="entry name" value="AhpD-like"/>
    <property type="match status" value="1"/>
</dbReference>
<dbReference type="RefSeq" id="WP_021015648.1">
    <property type="nucleotide sequence ID" value="NZ_CP025084.1"/>
</dbReference>
<evidence type="ECO:0000313" key="2">
    <source>
        <dbReference type="EMBL" id="AUH01096.1"/>
    </source>
</evidence>
<reference evidence="3 4" key="1">
    <citation type="journal article" date="2013" name="Genome Announc.">
        <title>Draft genome sequence of Serratia sp. strain ATCC 39006, a model bacterium for analysis of the biosynthesis and regulation of prodigiosin, a carbapenem, and gas vesicles.</title>
        <authorList>
            <person name="Fineran P.C."/>
            <person name="Iglesias Cans M.C."/>
            <person name="Ramsay J.P."/>
            <person name="Wilf N.M."/>
            <person name="Cossyleon D."/>
            <person name="McNeil M.B."/>
            <person name="Williamson N.R."/>
            <person name="Monson R.E."/>
            <person name="Becher S.A."/>
            <person name="Stanton J.A."/>
            <person name="Brugger K."/>
            <person name="Brown S.D."/>
            <person name="Salmond G.P."/>
        </authorList>
    </citation>
    <scope>NUCLEOTIDE SEQUENCE [LARGE SCALE GENOMIC DNA]</scope>
    <source>
        <strain evidence="3">ATCC 39006</strain>
        <strain evidence="4">ATCC 39006 / SC 11482</strain>
    </source>
</reference>